<keyword evidence="4" id="KW-1133">Transmembrane helix</keyword>
<feature type="domain" description="MacB-like periplasmic core" evidence="8">
    <location>
        <begin position="21"/>
        <end position="148"/>
    </location>
</feature>
<keyword evidence="5" id="KW-0472">Membrane</keyword>
<keyword evidence="2" id="KW-1003">Cell membrane</keyword>
<name>A0A0M4LGB3_BIFLI</name>
<dbReference type="PANTHER" id="PTHR30572">
    <property type="entry name" value="MEMBRANE COMPONENT OF TRANSPORTER-RELATED"/>
    <property type="match status" value="1"/>
</dbReference>
<sequence length="522" mass="54829">MRFGDILRLCRQNLWRRKSRTILTVLGVIVGCCSIVLMVSLGQGINEQNEKMLKSMGDLSIVTVHTNGYAGPMGGGGSSEMGDTKLDDKAVESFRAMSGVSGVTPMMNFPYNVTARAGAGGRYIYDYVQIMGIDMTQLDQMGYKLVGGEKPVKKDQVLAGEWFAYGFMDTLKNGEQRTSTRGGQYSSCTFNQATGQCEEDQDEDPFFDPLATQISLTTGTNYQGDQYTMNMYGGGGGGGGTGGAGGSAAGQSENVTLDVRASGIVAGDYNKGYATSDGLVMDLQALKELAAKVDPAAAKKATAYDQVLVKAADLKSVPEVESQIKALGYETSSYEDMRKSLEEQSRAIQLILGGIGAVSLLVAAIGIANTMVMSVTERTREIGIMKALGCYVRDIRVMFLAEAGAIGFFGGLIGCVLSGLISLGINVVGALYAGGMSGGMSGGMVSGAGGGSGDGTGGGTSIWTILWQAIVGGENVTRYSVIPWWLFLFAVLFSTLIGLLFGFGPANKAVKIPALDAIKNNE</sequence>
<dbReference type="PANTHER" id="PTHR30572:SF4">
    <property type="entry name" value="ABC TRANSPORTER PERMEASE YTRF"/>
    <property type="match status" value="1"/>
</dbReference>
<evidence type="ECO:0000256" key="1">
    <source>
        <dbReference type="ARBA" id="ARBA00004651"/>
    </source>
</evidence>
<evidence type="ECO:0000259" key="7">
    <source>
        <dbReference type="Pfam" id="PF02687"/>
    </source>
</evidence>
<comment type="subcellular location">
    <subcellularLocation>
        <location evidence="1">Cell membrane</location>
        <topology evidence="1">Multi-pass membrane protein</topology>
    </subcellularLocation>
</comment>
<evidence type="ECO:0000256" key="2">
    <source>
        <dbReference type="ARBA" id="ARBA00022475"/>
    </source>
</evidence>
<comment type="similarity">
    <text evidence="6">Belongs to the ABC-4 integral membrane protein family.</text>
</comment>
<dbReference type="PROSITE" id="PS51257">
    <property type="entry name" value="PROKAR_LIPOPROTEIN"/>
    <property type="match status" value="1"/>
</dbReference>
<accession>A0A0M4LGB3</accession>
<dbReference type="RefSeq" id="WP_060619994.1">
    <property type="nucleotide sequence ID" value="NZ_CP010411.1"/>
</dbReference>
<evidence type="ECO:0000256" key="3">
    <source>
        <dbReference type="ARBA" id="ARBA00022692"/>
    </source>
</evidence>
<gene>
    <name evidence="9" type="ORF">RY67_49</name>
</gene>
<dbReference type="PATRIC" id="fig|1682.24.peg.50"/>
<reference evidence="9 10" key="1">
    <citation type="submission" date="2014-12" db="EMBL/GenBank/DDBJ databases">
        <title>Complete genome sequence of Bifidobacterium longum subsp. infantis BT1.</title>
        <authorList>
            <person name="Kim J.F."/>
            <person name="Kwak M.-J."/>
        </authorList>
    </citation>
    <scope>NUCLEOTIDE SEQUENCE [LARGE SCALE GENOMIC DNA]</scope>
    <source>
        <strain evidence="9 10">BT1</strain>
    </source>
</reference>
<proteinExistence type="inferred from homology"/>
<dbReference type="InterPro" id="IPR050250">
    <property type="entry name" value="Macrolide_Exporter_MacB"/>
</dbReference>
<dbReference type="EMBL" id="CP010411">
    <property type="protein sequence ID" value="ALE08126.1"/>
    <property type="molecule type" value="Genomic_DNA"/>
</dbReference>
<dbReference type="GO" id="GO:0022857">
    <property type="term" value="F:transmembrane transporter activity"/>
    <property type="evidence" value="ECO:0007669"/>
    <property type="project" value="TreeGrafter"/>
</dbReference>
<feature type="domain" description="ABC3 transporter permease C-terminal" evidence="7">
    <location>
        <begin position="355"/>
        <end position="425"/>
    </location>
</feature>
<evidence type="ECO:0000256" key="4">
    <source>
        <dbReference type="ARBA" id="ARBA00022989"/>
    </source>
</evidence>
<evidence type="ECO:0000256" key="5">
    <source>
        <dbReference type="ARBA" id="ARBA00023136"/>
    </source>
</evidence>
<evidence type="ECO:0000313" key="10">
    <source>
        <dbReference type="Proteomes" id="UP000067206"/>
    </source>
</evidence>
<dbReference type="Proteomes" id="UP000067206">
    <property type="component" value="Chromosome"/>
</dbReference>
<dbReference type="InterPro" id="IPR003838">
    <property type="entry name" value="ABC3_permease_C"/>
</dbReference>
<evidence type="ECO:0000259" key="8">
    <source>
        <dbReference type="Pfam" id="PF12704"/>
    </source>
</evidence>
<protein>
    <submittedName>
        <fullName evidence="9">Efflux ABC transporter, permease protein</fullName>
    </submittedName>
</protein>
<dbReference type="GO" id="GO:0005886">
    <property type="term" value="C:plasma membrane"/>
    <property type="evidence" value="ECO:0007669"/>
    <property type="project" value="UniProtKB-SubCell"/>
</dbReference>
<dbReference type="AlphaFoldDB" id="A0A0M4LGB3"/>
<dbReference type="Pfam" id="PF02687">
    <property type="entry name" value="FtsX"/>
    <property type="match status" value="1"/>
</dbReference>
<dbReference type="Pfam" id="PF12704">
    <property type="entry name" value="MacB_PCD"/>
    <property type="match status" value="1"/>
</dbReference>
<organism evidence="9 10">
    <name type="scientific">Bifidobacterium longum subsp. infantis</name>
    <dbReference type="NCBI Taxonomy" id="1682"/>
    <lineage>
        <taxon>Bacteria</taxon>
        <taxon>Bacillati</taxon>
        <taxon>Actinomycetota</taxon>
        <taxon>Actinomycetes</taxon>
        <taxon>Bifidobacteriales</taxon>
        <taxon>Bifidobacteriaceae</taxon>
        <taxon>Bifidobacterium</taxon>
    </lineage>
</organism>
<dbReference type="InterPro" id="IPR025857">
    <property type="entry name" value="MacB_PCD"/>
</dbReference>
<keyword evidence="3" id="KW-0812">Transmembrane</keyword>
<evidence type="ECO:0000313" key="9">
    <source>
        <dbReference type="EMBL" id="ALE08126.1"/>
    </source>
</evidence>
<evidence type="ECO:0000256" key="6">
    <source>
        <dbReference type="ARBA" id="ARBA00038076"/>
    </source>
</evidence>